<dbReference type="Gene3D" id="1.10.405.10">
    <property type="entry name" value="Guanine Nucleotide Dissociation Inhibitor, domain 1"/>
    <property type="match status" value="1"/>
</dbReference>
<keyword evidence="3" id="KW-1185">Reference proteome</keyword>
<comment type="similarity">
    <text evidence="1">Belongs to the Rab GDI family.</text>
</comment>
<dbReference type="AlphaFoldDB" id="A0AAQ4D5M0"/>
<evidence type="ECO:0000256" key="1">
    <source>
        <dbReference type="ARBA" id="ARBA00005593"/>
    </source>
</evidence>
<comment type="caution">
    <text evidence="2">The sequence shown here is derived from an EMBL/GenBank/DDBJ whole genome shotgun (WGS) entry which is preliminary data.</text>
</comment>
<evidence type="ECO:0000313" key="3">
    <source>
        <dbReference type="Proteomes" id="UP001321473"/>
    </source>
</evidence>
<dbReference type="GO" id="GO:0016192">
    <property type="term" value="P:vesicle-mediated transport"/>
    <property type="evidence" value="ECO:0007669"/>
    <property type="project" value="TreeGrafter"/>
</dbReference>
<dbReference type="GO" id="GO:0005093">
    <property type="term" value="F:Rab GDP-dissociation inhibitor activity"/>
    <property type="evidence" value="ECO:0007669"/>
    <property type="project" value="TreeGrafter"/>
</dbReference>
<dbReference type="Pfam" id="PF00996">
    <property type="entry name" value="GDI"/>
    <property type="match status" value="1"/>
</dbReference>
<dbReference type="PANTHER" id="PTHR11787">
    <property type="entry name" value="RAB GDP-DISSOCIATION INHIBITOR"/>
    <property type="match status" value="1"/>
</dbReference>
<organism evidence="2 3">
    <name type="scientific">Amblyomma americanum</name>
    <name type="common">Lone star tick</name>
    <dbReference type="NCBI Taxonomy" id="6943"/>
    <lineage>
        <taxon>Eukaryota</taxon>
        <taxon>Metazoa</taxon>
        <taxon>Ecdysozoa</taxon>
        <taxon>Arthropoda</taxon>
        <taxon>Chelicerata</taxon>
        <taxon>Arachnida</taxon>
        <taxon>Acari</taxon>
        <taxon>Parasitiformes</taxon>
        <taxon>Ixodida</taxon>
        <taxon>Ixodoidea</taxon>
        <taxon>Ixodidae</taxon>
        <taxon>Amblyomminae</taxon>
        <taxon>Amblyomma</taxon>
    </lineage>
</organism>
<dbReference type="Gene3D" id="3.50.50.60">
    <property type="entry name" value="FAD/NAD(P)-binding domain"/>
    <property type="match status" value="1"/>
</dbReference>
<dbReference type="GO" id="GO:0005737">
    <property type="term" value="C:cytoplasm"/>
    <property type="evidence" value="ECO:0007669"/>
    <property type="project" value="TreeGrafter"/>
</dbReference>
<dbReference type="Proteomes" id="UP001321473">
    <property type="component" value="Unassembled WGS sequence"/>
</dbReference>
<accession>A0AAQ4D5M0</accession>
<protein>
    <submittedName>
        <fullName evidence="2">Uncharacterized protein</fullName>
    </submittedName>
</protein>
<name>A0AAQ4D5M0_AMBAM</name>
<dbReference type="EMBL" id="JARKHS020034845">
    <property type="protein sequence ID" value="KAK8757760.1"/>
    <property type="molecule type" value="Genomic_DNA"/>
</dbReference>
<reference evidence="2 3" key="1">
    <citation type="journal article" date="2023" name="Arcadia Sci">
        <title>De novo assembly of a long-read Amblyomma americanum tick genome.</title>
        <authorList>
            <person name="Chou S."/>
            <person name="Poskanzer K.E."/>
            <person name="Rollins M."/>
            <person name="Thuy-Boun P.S."/>
        </authorList>
    </citation>
    <scope>NUCLEOTIDE SEQUENCE [LARGE SCALE GENOMIC DNA]</scope>
    <source>
        <strain evidence="2">F_SG_1</strain>
        <tissue evidence="2">Salivary glands</tissue>
    </source>
</reference>
<sequence>MKGVDHQTTTVSQLHEKYGLDKDSSAYREHALALHRDDNCLQRPCGELIWRIKLYSESLAYSIGELPQGFARLSAISGGTCKLDKPIDAIVMDSD</sequence>
<gene>
    <name evidence="2" type="ORF">V5799_004609</name>
</gene>
<evidence type="ECO:0000313" key="2">
    <source>
        <dbReference type="EMBL" id="KAK8757760.1"/>
    </source>
</evidence>
<dbReference type="GO" id="GO:0007264">
    <property type="term" value="P:small GTPase-mediated signal transduction"/>
    <property type="evidence" value="ECO:0007669"/>
    <property type="project" value="InterPro"/>
</dbReference>
<dbReference type="InterPro" id="IPR018203">
    <property type="entry name" value="GDP_dissociation_inhibitor"/>
</dbReference>
<dbReference type="InterPro" id="IPR036188">
    <property type="entry name" value="FAD/NAD-bd_sf"/>
</dbReference>
<dbReference type="PANTHER" id="PTHR11787:SF8">
    <property type="entry name" value="RAB GDP DISSOCIATION INHIBITOR"/>
    <property type="match status" value="1"/>
</dbReference>
<proteinExistence type="inferred from homology"/>